<dbReference type="PRINTS" id="PR00039">
    <property type="entry name" value="HTHLYSR"/>
</dbReference>
<dbReference type="Gene3D" id="1.10.10.10">
    <property type="entry name" value="Winged helix-like DNA-binding domain superfamily/Winged helix DNA-binding domain"/>
    <property type="match status" value="1"/>
</dbReference>
<keyword evidence="3" id="KW-0238">DNA-binding</keyword>
<evidence type="ECO:0000256" key="1">
    <source>
        <dbReference type="ARBA" id="ARBA00009437"/>
    </source>
</evidence>
<evidence type="ECO:0000313" key="6">
    <source>
        <dbReference type="EMBL" id="MBO0131911.1"/>
    </source>
</evidence>
<dbReference type="Pfam" id="PF03466">
    <property type="entry name" value="LysR_substrate"/>
    <property type="match status" value="1"/>
</dbReference>
<dbReference type="Pfam" id="PF00126">
    <property type="entry name" value="HTH_1"/>
    <property type="match status" value="1"/>
</dbReference>
<evidence type="ECO:0000256" key="4">
    <source>
        <dbReference type="ARBA" id="ARBA00023163"/>
    </source>
</evidence>
<evidence type="ECO:0000256" key="2">
    <source>
        <dbReference type="ARBA" id="ARBA00023015"/>
    </source>
</evidence>
<gene>
    <name evidence="6" type="ORF">JZX89_14275</name>
</gene>
<accession>A0ABS3EIV5</accession>
<dbReference type="SUPFAM" id="SSF53850">
    <property type="entry name" value="Periplasmic binding protein-like II"/>
    <property type="match status" value="1"/>
</dbReference>
<comment type="similarity">
    <text evidence="1">Belongs to the LysR transcriptional regulatory family.</text>
</comment>
<dbReference type="SUPFAM" id="SSF46785">
    <property type="entry name" value="Winged helix' DNA-binding domain"/>
    <property type="match status" value="1"/>
</dbReference>
<keyword evidence="7" id="KW-1185">Reference proteome</keyword>
<reference evidence="6 7" key="1">
    <citation type="submission" date="2021-03" db="EMBL/GenBank/DDBJ databases">
        <title>Whole genome sequence of Agrobacterium sp. strain Rnr.</title>
        <authorList>
            <person name="Mafakheri H."/>
            <person name="Taghavi S.M."/>
            <person name="Nemanja K."/>
            <person name="Osdaghi E."/>
        </authorList>
    </citation>
    <scope>NUCLEOTIDE SEQUENCE [LARGE SCALE GENOMIC DNA]</scope>
    <source>
        <strain evidence="6 7">Rnr</strain>
    </source>
</reference>
<dbReference type="PANTHER" id="PTHR30126:SF77">
    <property type="entry name" value="TRANSCRIPTIONAL REGULATORY PROTEIN"/>
    <property type="match status" value="1"/>
</dbReference>
<dbReference type="PANTHER" id="PTHR30126">
    <property type="entry name" value="HTH-TYPE TRANSCRIPTIONAL REGULATOR"/>
    <property type="match status" value="1"/>
</dbReference>
<keyword evidence="2" id="KW-0805">Transcription regulation</keyword>
<evidence type="ECO:0000259" key="5">
    <source>
        <dbReference type="PROSITE" id="PS50931"/>
    </source>
</evidence>
<dbReference type="InterPro" id="IPR036388">
    <property type="entry name" value="WH-like_DNA-bd_sf"/>
</dbReference>
<evidence type="ECO:0000256" key="3">
    <source>
        <dbReference type="ARBA" id="ARBA00023125"/>
    </source>
</evidence>
<dbReference type="Gene3D" id="3.40.190.10">
    <property type="entry name" value="Periplasmic binding protein-like II"/>
    <property type="match status" value="2"/>
</dbReference>
<dbReference type="Proteomes" id="UP000664699">
    <property type="component" value="Unassembled WGS sequence"/>
</dbReference>
<dbReference type="InterPro" id="IPR005119">
    <property type="entry name" value="LysR_subst-bd"/>
</dbReference>
<feature type="domain" description="HTH lysR-type" evidence="5">
    <location>
        <begin position="4"/>
        <end position="61"/>
    </location>
</feature>
<proteinExistence type="inferred from homology"/>
<organism evidence="6 7">
    <name type="scientific">Agrobacterium burrii</name>
    <dbReference type="NCBI Taxonomy" id="2815339"/>
    <lineage>
        <taxon>Bacteria</taxon>
        <taxon>Pseudomonadati</taxon>
        <taxon>Pseudomonadota</taxon>
        <taxon>Alphaproteobacteria</taxon>
        <taxon>Hyphomicrobiales</taxon>
        <taxon>Rhizobiaceae</taxon>
        <taxon>Rhizobium/Agrobacterium group</taxon>
        <taxon>Agrobacterium</taxon>
        <taxon>Agrobacterium tumefaciens complex</taxon>
    </lineage>
</organism>
<dbReference type="InterPro" id="IPR036390">
    <property type="entry name" value="WH_DNA-bd_sf"/>
</dbReference>
<comment type="caution">
    <text evidence="6">The sequence shown here is derived from an EMBL/GenBank/DDBJ whole genome shotgun (WGS) entry which is preliminary data.</text>
</comment>
<sequence>MSRITLAQIEAFFWTVELGSAQRAANHLHLAQPSISLRLKDLRDAVGSDLLQRSSKGMVLTAEGRAFLPRATAIMAQIRAIHEPAAGEGIAGTIRVGLAEGFAVNCLAPLLAGLLQDHPALVPEWVVSTSTTLESALVDDGLDVAVLLNPIGHERLALKPLGSQPTSWVAPSIWKIDGAVAPKDIWDRAIICNPSPSAMYRQMTYWFANAGMQPANVSSCTSVAVIAELVASGLGCAVLPVRMAARHVGEGTMQLLASNPRIENGRLFTASRRGVVDPKISAFETVTAKVLERMDYLVLGM</sequence>
<dbReference type="PROSITE" id="PS50931">
    <property type="entry name" value="HTH_LYSR"/>
    <property type="match status" value="1"/>
</dbReference>
<evidence type="ECO:0000313" key="7">
    <source>
        <dbReference type="Proteomes" id="UP000664699"/>
    </source>
</evidence>
<protein>
    <submittedName>
        <fullName evidence="6">LysR family transcriptional regulator</fullName>
    </submittedName>
</protein>
<dbReference type="RefSeq" id="WP_207134439.1">
    <property type="nucleotide sequence ID" value="NZ_JAFLNA010000007.1"/>
</dbReference>
<keyword evidence="4" id="KW-0804">Transcription</keyword>
<dbReference type="CDD" id="cd05466">
    <property type="entry name" value="PBP2_LTTR_substrate"/>
    <property type="match status" value="1"/>
</dbReference>
<dbReference type="InterPro" id="IPR000847">
    <property type="entry name" value="LysR_HTH_N"/>
</dbReference>
<dbReference type="EMBL" id="JAFLNA010000007">
    <property type="protein sequence ID" value="MBO0131911.1"/>
    <property type="molecule type" value="Genomic_DNA"/>
</dbReference>
<name>A0ABS3EIV5_9HYPH</name>